<proteinExistence type="inferred from homology"/>
<evidence type="ECO:0000256" key="1">
    <source>
        <dbReference type="ARBA" id="ARBA00006484"/>
    </source>
</evidence>
<dbReference type="SUPFAM" id="SSF51735">
    <property type="entry name" value="NAD(P)-binding Rossmann-fold domains"/>
    <property type="match status" value="1"/>
</dbReference>
<keyword evidence="5" id="KW-1185">Reference proteome</keyword>
<comment type="similarity">
    <text evidence="1">Belongs to the short-chain dehydrogenases/reductases (SDR) family.</text>
</comment>
<dbReference type="Gene3D" id="3.40.50.720">
    <property type="entry name" value="NAD(P)-binding Rossmann-like Domain"/>
    <property type="match status" value="1"/>
</dbReference>
<gene>
    <name evidence="4" type="ORF">SPIL2461_LOCUS18838</name>
</gene>
<dbReference type="InterPro" id="IPR036291">
    <property type="entry name" value="NAD(P)-bd_dom_sf"/>
</dbReference>
<dbReference type="InterPro" id="IPR002347">
    <property type="entry name" value="SDR_fam"/>
</dbReference>
<comment type="caution">
    <text evidence="4">The sequence shown here is derived from an EMBL/GenBank/DDBJ whole genome shotgun (WGS) entry which is preliminary data.</text>
</comment>
<dbReference type="AlphaFoldDB" id="A0A812WJM2"/>
<dbReference type="GO" id="GO:0016491">
    <property type="term" value="F:oxidoreductase activity"/>
    <property type="evidence" value="ECO:0007669"/>
    <property type="project" value="UniProtKB-KW"/>
</dbReference>
<accession>A0A812WJM2</accession>
<dbReference type="PANTHER" id="PTHR24320:SF148">
    <property type="entry name" value="NAD(P)-BINDING ROSSMANN-FOLD SUPERFAMILY PROTEIN"/>
    <property type="match status" value="1"/>
</dbReference>
<evidence type="ECO:0000313" key="4">
    <source>
        <dbReference type="EMBL" id="CAE7678201.1"/>
    </source>
</evidence>
<evidence type="ECO:0000256" key="3">
    <source>
        <dbReference type="SAM" id="MobiDB-lite"/>
    </source>
</evidence>
<reference evidence="4" key="1">
    <citation type="submission" date="2021-02" db="EMBL/GenBank/DDBJ databases">
        <authorList>
            <person name="Dougan E. K."/>
            <person name="Rhodes N."/>
            <person name="Thang M."/>
            <person name="Chan C."/>
        </authorList>
    </citation>
    <scope>NUCLEOTIDE SEQUENCE</scope>
</reference>
<dbReference type="PANTHER" id="PTHR24320">
    <property type="entry name" value="RETINOL DEHYDROGENASE"/>
    <property type="match status" value="1"/>
</dbReference>
<protein>
    <submittedName>
        <fullName evidence="4">Uncharacterized protein</fullName>
    </submittedName>
</protein>
<organism evidence="4 5">
    <name type="scientific">Symbiodinium pilosum</name>
    <name type="common">Dinoflagellate</name>
    <dbReference type="NCBI Taxonomy" id="2952"/>
    <lineage>
        <taxon>Eukaryota</taxon>
        <taxon>Sar</taxon>
        <taxon>Alveolata</taxon>
        <taxon>Dinophyceae</taxon>
        <taxon>Suessiales</taxon>
        <taxon>Symbiodiniaceae</taxon>
        <taxon>Symbiodinium</taxon>
    </lineage>
</organism>
<name>A0A812WJM2_SYMPI</name>
<evidence type="ECO:0000313" key="5">
    <source>
        <dbReference type="Proteomes" id="UP000649617"/>
    </source>
</evidence>
<dbReference type="Proteomes" id="UP000649617">
    <property type="component" value="Unassembled WGS sequence"/>
</dbReference>
<keyword evidence="2" id="KW-0560">Oxidoreductase</keyword>
<feature type="compositionally biased region" description="Low complexity" evidence="3">
    <location>
        <begin position="21"/>
        <end position="32"/>
    </location>
</feature>
<feature type="region of interest" description="Disordered" evidence="3">
    <location>
        <begin position="13"/>
        <end position="40"/>
    </location>
</feature>
<dbReference type="EMBL" id="CAJNIZ010044096">
    <property type="protein sequence ID" value="CAE7678201.1"/>
    <property type="molecule type" value="Genomic_DNA"/>
</dbReference>
<sequence length="453" mass="49882">MAALRRAELQHLCSAAGKSQPPAAALPPATELPAREGDPETRTHRAVINYLVEKLEETLTDRRRYFERYTTLREMVLTRSSLPCGNESSQRTAAEALAEMESKWVLSDQALLEARLLRARGRHRRLFEAVRRKESQVEEVLKCAEARRAADAAREELLQQLGALPAPAVWRWGEKEFQGDFTAPEVDMTGKTVVITGPSRGGIGFETALALARSGATVLLAARNIEKADSDAEVIMQQTGKDKPKVFKCDVSSVAQEILKDHAVIDVLINNAGAVFDDGGQAGPVEITFATCVLGHHLLNYMLKPSRIVWVTGDIYAISDGSANPHFNGKGISAYANACLARLMLARETKRRGLCSEIVAVHPGVIRSQFIKPKGCLEGAMLKSFDWGRITVTAGAQSSIYAATLPSSDLREDTIYYHNKYGWYVLHPNDLAMNATRCEALFDECDKLCEIVR</sequence>
<dbReference type="Pfam" id="PF00106">
    <property type="entry name" value="adh_short"/>
    <property type="match status" value="1"/>
</dbReference>
<dbReference type="OrthoDB" id="1274115at2759"/>
<evidence type="ECO:0000256" key="2">
    <source>
        <dbReference type="ARBA" id="ARBA00023002"/>
    </source>
</evidence>